<dbReference type="EC" id="3.5.4.33" evidence="4"/>
<keyword evidence="1" id="KW-0479">Metal-binding</keyword>
<evidence type="ECO:0000256" key="1">
    <source>
        <dbReference type="ARBA" id="ARBA00022723"/>
    </source>
</evidence>
<evidence type="ECO:0000313" key="5">
    <source>
        <dbReference type="Proteomes" id="UP001570846"/>
    </source>
</evidence>
<evidence type="ECO:0000313" key="4">
    <source>
        <dbReference type="EMBL" id="MFA1770537.1"/>
    </source>
</evidence>
<dbReference type="CDD" id="cd01285">
    <property type="entry name" value="nucleoside_deaminase"/>
    <property type="match status" value="1"/>
</dbReference>
<dbReference type="PROSITE" id="PS51747">
    <property type="entry name" value="CYT_DCMP_DEAMINASES_2"/>
    <property type="match status" value="1"/>
</dbReference>
<keyword evidence="2" id="KW-0862">Zinc</keyword>
<evidence type="ECO:0000259" key="3">
    <source>
        <dbReference type="PROSITE" id="PS51747"/>
    </source>
</evidence>
<dbReference type="GO" id="GO:0052717">
    <property type="term" value="F:tRNA-specific adenosine-34 deaminase activity"/>
    <property type="evidence" value="ECO:0007669"/>
    <property type="project" value="UniProtKB-EC"/>
</dbReference>
<dbReference type="InterPro" id="IPR002125">
    <property type="entry name" value="CMP_dCMP_dom"/>
</dbReference>
<gene>
    <name evidence="4" type="ORF">ACD591_04480</name>
</gene>
<dbReference type="Proteomes" id="UP001570846">
    <property type="component" value="Unassembled WGS sequence"/>
</dbReference>
<comment type="caution">
    <text evidence="4">The sequence shown here is derived from an EMBL/GenBank/DDBJ whole genome shotgun (WGS) entry which is preliminary data.</text>
</comment>
<dbReference type="Pfam" id="PF00383">
    <property type="entry name" value="dCMP_cyt_deam_1"/>
    <property type="match status" value="1"/>
</dbReference>
<name>A0ABV4RBU0_9BACT</name>
<dbReference type="RefSeq" id="WP_225840769.1">
    <property type="nucleotide sequence ID" value="NZ_BMMG01000003.1"/>
</dbReference>
<sequence length="160" mass="17890">MAETSSKEYFMREAIKLSIEKMREGKGGPFGAVVVKDGQIIARGFNNVTSSNDPTAHAEVDAIRKACQALGTFQLTGCELYTSCEPCPMCLGAIYWARPDKVYYGNTKADAAAIGFDDAFIYEELDLPLHSRSLPMEQFLREEALEGFKEWEKHEGKTEY</sequence>
<reference evidence="4 5" key="1">
    <citation type="submission" date="2024-08" db="EMBL/GenBank/DDBJ databases">
        <authorList>
            <person name="Wei W."/>
        </authorList>
    </citation>
    <scope>NUCLEOTIDE SEQUENCE [LARGE SCALE GENOMIC DNA]</scope>
    <source>
        <strain evidence="4 5">XU2</strain>
    </source>
</reference>
<organism evidence="4 5">
    <name type="scientific">Rufibacter glacialis</name>
    <dbReference type="NCBI Taxonomy" id="1259555"/>
    <lineage>
        <taxon>Bacteria</taxon>
        <taxon>Pseudomonadati</taxon>
        <taxon>Bacteroidota</taxon>
        <taxon>Cytophagia</taxon>
        <taxon>Cytophagales</taxon>
        <taxon>Hymenobacteraceae</taxon>
        <taxon>Rufibacter</taxon>
    </lineage>
</organism>
<keyword evidence="4" id="KW-0378">Hydrolase</keyword>
<feature type="domain" description="CMP/dCMP-type deaminase" evidence="3">
    <location>
        <begin position="5"/>
        <end position="134"/>
    </location>
</feature>
<dbReference type="InterPro" id="IPR016192">
    <property type="entry name" value="APOBEC/CMP_deaminase_Zn-bd"/>
</dbReference>
<dbReference type="SUPFAM" id="SSF53927">
    <property type="entry name" value="Cytidine deaminase-like"/>
    <property type="match status" value="1"/>
</dbReference>
<dbReference type="PANTHER" id="PTHR11079">
    <property type="entry name" value="CYTOSINE DEAMINASE FAMILY MEMBER"/>
    <property type="match status" value="1"/>
</dbReference>
<protein>
    <submittedName>
        <fullName evidence="4">Nucleoside deaminase</fullName>
        <ecNumber evidence="4">3.5.4.33</ecNumber>
    </submittedName>
</protein>
<dbReference type="PROSITE" id="PS00903">
    <property type="entry name" value="CYT_DCMP_DEAMINASES_1"/>
    <property type="match status" value="1"/>
</dbReference>
<evidence type="ECO:0000256" key="2">
    <source>
        <dbReference type="ARBA" id="ARBA00022833"/>
    </source>
</evidence>
<dbReference type="InterPro" id="IPR016193">
    <property type="entry name" value="Cytidine_deaminase-like"/>
</dbReference>
<dbReference type="EMBL" id="JBGOGF010000002">
    <property type="protein sequence ID" value="MFA1770537.1"/>
    <property type="molecule type" value="Genomic_DNA"/>
</dbReference>
<dbReference type="PANTHER" id="PTHR11079:SF161">
    <property type="entry name" value="CMP_DCMP-TYPE DEAMINASE DOMAIN-CONTAINING PROTEIN"/>
    <property type="match status" value="1"/>
</dbReference>
<accession>A0ABV4RBU0</accession>
<keyword evidence="5" id="KW-1185">Reference proteome</keyword>
<proteinExistence type="predicted"/>
<dbReference type="Gene3D" id="3.40.140.10">
    <property type="entry name" value="Cytidine Deaminase, domain 2"/>
    <property type="match status" value="1"/>
</dbReference>